<dbReference type="EMBL" id="JANPWB010000014">
    <property type="protein sequence ID" value="KAJ1098894.1"/>
    <property type="molecule type" value="Genomic_DNA"/>
</dbReference>
<protein>
    <submittedName>
        <fullName evidence="1">Uncharacterized protein</fullName>
    </submittedName>
</protein>
<keyword evidence="2" id="KW-1185">Reference proteome</keyword>
<gene>
    <name evidence="1" type="ORF">NDU88_004001</name>
</gene>
<evidence type="ECO:0000313" key="1">
    <source>
        <dbReference type="EMBL" id="KAJ1098894.1"/>
    </source>
</evidence>
<comment type="caution">
    <text evidence="1">The sequence shown here is derived from an EMBL/GenBank/DDBJ whole genome shotgun (WGS) entry which is preliminary data.</text>
</comment>
<name>A0AAV7M726_PLEWA</name>
<evidence type="ECO:0000313" key="2">
    <source>
        <dbReference type="Proteomes" id="UP001066276"/>
    </source>
</evidence>
<organism evidence="1 2">
    <name type="scientific">Pleurodeles waltl</name>
    <name type="common">Iberian ribbed newt</name>
    <dbReference type="NCBI Taxonomy" id="8319"/>
    <lineage>
        <taxon>Eukaryota</taxon>
        <taxon>Metazoa</taxon>
        <taxon>Chordata</taxon>
        <taxon>Craniata</taxon>
        <taxon>Vertebrata</taxon>
        <taxon>Euteleostomi</taxon>
        <taxon>Amphibia</taxon>
        <taxon>Batrachia</taxon>
        <taxon>Caudata</taxon>
        <taxon>Salamandroidea</taxon>
        <taxon>Salamandridae</taxon>
        <taxon>Pleurodelinae</taxon>
        <taxon>Pleurodeles</taxon>
    </lineage>
</organism>
<dbReference type="Proteomes" id="UP001066276">
    <property type="component" value="Chromosome 10"/>
</dbReference>
<sequence length="139" mass="15751">MRLPVLRVPRDRKYLQATPRRMLPLHNNSFFSVVVPGWEGGSCSATSSPVRVATNLSHGYKNMAPTMHHTEPERKPSWILKMSKQCLRLIKQLSCHQVRETRPLQCIIQNQMADHPPSNQVWEIVASLSFTVSIPLGGI</sequence>
<proteinExistence type="predicted"/>
<accession>A0AAV7M726</accession>
<dbReference type="AlphaFoldDB" id="A0AAV7M726"/>
<reference evidence="1" key="1">
    <citation type="journal article" date="2022" name="bioRxiv">
        <title>Sequencing and chromosome-scale assembly of the giantPleurodeles waltlgenome.</title>
        <authorList>
            <person name="Brown T."/>
            <person name="Elewa A."/>
            <person name="Iarovenko S."/>
            <person name="Subramanian E."/>
            <person name="Araus A.J."/>
            <person name="Petzold A."/>
            <person name="Susuki M."/>
            <person name="Suzuki K.-i.T."/>
            <person name="Hayashi T."/>
            <person name="Toyoda A."/>
            <person name="Oliveira C."/>
            <person name="Osipova E."/>
            <person name="Leigh N.D."/>
            <person name="Simon A."/>
            <person name="Yun M.H."/>
        </authorList>
    </citation>
    <scope>NUCLEOTIDE SEQUENCE</scope>
    <source>
        <strain evidence="1">20211129_DDA</strain>
        <tissue evidence="1">Liver</tissue>
    </source>
</reference>